<dbReference type="Pfam" id="PF13692">
    <property type="entry name" value="Glyco_trans_1_4"/>
    <property type="match status" value="1"/>
</dbReference>
<organism evidence="8 9">
    <name type="scientific">Luteimonas composti</name>
    <dbReference type="NCBI Taxonomy" id="398257"/>
    <lineage>
        <taxon>Bacteria</taxon>
        <taxon>Pseudomonadati</taxon>
        <taxon>Pseudomonadota</taxon>
        <taxon>Gammaproteobacteria</taxon>
        <taxon>Lysobacterales</taxon>
        <taxon>Lysobacteraceae</taxon>
        <taxon>Luteimonas</taxon>
    </lineage>
</organism>
<keyword evidence="2 5" id="KW-0812">Transmembrane</keyword>
<accession>A0ABT6MP57</accession>
<reference evidence="8" key="2">
    <citation type="submission" date="2023-04" db="EMBL/GenBank/DDBJ databases">
        <authorList>
            <person name="Sun J.-Q."/>
        </authorList>
    </citation>
    <scope>NUCLEOTIDE SEQUENCE</scope>
    <source>
        <strain evidence="8">CC-YY355</strain>
    </source>
</reference>
<dbReference type="GO" id="GO:0016757">
    <property type="term" value="F:glycosyltransferase activity"/>
    <property type="evidence" value="ECO:0007669"/>
    <property type="project" value="UniProtKB-KW"/>
</dbReference>
<comment type="caution">
    <text evidence="8">The sequence shown here is derived from an EMBL/GenBank/DDBJ whole genome shotgun (WGS) entry which is preliminary data.</text>
</comment>
<dbReference type="Proteomes" id="UP001160550">
    <property type="component" value="Unassembled WGS sequence"/>
</dbReference>
<dbReference type="InterPro" id="IPR050194">
    <property type="entry name" value="Glycosyltransferase_grp1"/>
</dbReference>
<evidence type="ECO:0000259" key="7">
    <source>
        <dbReference type="Pfam" id="PF13439"/>
    </source>
</evidence>
<dbReference type="Gene3D" id="3.40.50.2000">
    <property type="entry name" value="Glycogen Phosphorylase B"/>
    <property type="match status" value="2"/>
</dbReference>
<evidence type="ECO:0000313" key="9">
    <source>
        <dbReference type="Proteomes" id="UP001160550"/>
    </source>
</evidence>
<feature type="transmembrane region" description="Helical" evidence="5">
    <location>
        <begin position="39"/>
        <end position="58"/>
    </location>
</feature>
<dbReference type="EMBL" id="JARYGX010000010">
    <property type="protein sequence ID" value="MDH7452389.1"/>
    <property type="molecule type" value="Genomic_DNA"/>
</dbReference>
<evidence type="ECO:0000313" key="8">
    <source>
        <dbReference type="EMBL" id="MDH7452389.1"/>
    </source>
</evidence>
<dbReference type="InterPro" id="IPR007267">
    <property type="entry name" value="GtrA_DPMS_TM"/>
</dbReference>
<keyword evidence="8" id="KW-0328">Glycosyltransferase</keyword>
<dbReference type="InterPro" id="IPR028098">
    <property type="entry name" value="Glyco_trans_4-like_N"/>
</dbReference>
<evidence type="ECO:0000256" key="4">
    <source>
        <dbReference type="ARBA" id="ARBA00023136"/>
    </source>
</evidence>
<keyword evidence="3 5" id="KW-1133">Transmembrane helix</keyword>
<dbReference type="Pfam" id="PF13439">
    <property type="entry name" value="Glyco_transf_4"/>
    <property type="match status" value="1"/>
</dbReference>
<dbReference type="SUPFAM" id="SSF53756">
    <property type="entry name" value="UDP-Glycosyltransferase/glycogen phosphorylase"/>
    <property type="match status" value="1"/>
</dbReference>
<feature type="domain" description="Glycosyltransferase subfamily 4-like N-terminal" evidence="7">
    <location>
        <begin position="153"/>
        <end position="321"/>
    </location>
</feature>
<name>A0ABT6MP57_9GAMM</name>
<dbReference type="PANTHER" id="PTHR45947:SF3">
    <property type="entry name" value="SULFOQUINOVOSYL TRANSFERASE SQD2"/>
    <property type="match status" value="1"/>
</dbReference>
<feature type="transmembrane region" description="Helical" evidence="5">
    <location>
        <begin position="12"/>
        <end position="33"/>
    </location>
</feature>
<keyword evidence="4 5" id="KW-0472">Membrane</keyword>
<sequence>MRSPALTLWSFFKFGLVGACFAVINVALLALLVSAWGMHYLAACVASFFLLNFLSYLANKSVTFRLGAKVVRGQLGRYYIVMAASLAVNLLLMYWLVAGMSLHYLVASAIVAVALSVANFFAHAAISFADSWMKKDFDYEILQVSAFYAGHGGGIEIVAGHLASTWAQAGLRVAWCAGGDTPAGKLASGVTCAPTAYWDPMERHAGLPMPIWPVSGLITLWQTMRRSRAVLVHDSLYVPSMVAVVFARLQRKPVILTQHIGELPVQSPLVRTAVQLANRTVGRWMLSGATQVVFIATAVQNYYLRFVRFRRPPLLIPNGVSHHLFYATQRDRPAIDEGISLLFVGRFVEKKGVHLLRACMDIPGVCWTLVGKGPLDPAQWPERHANVKLLGHTEPDTLAQLYRHADLLVLPSVGEGFPLVIQEALACGTPVLVSTEVADNWTEADPNCVFRVDVTEPGAGSRLREAIEALARNPVRLHLARRQAVELAKRWSWEVCAQAYIDAFIRIADSGCDGPNSVGSFKTPAYRD</sequence>
<dbReference type="EC" id="2.4.-.-" evidence="8"/>
<reference evidence="8" key="1">
    <citation type="journal article" date="2007" name="Int. J. Syst. Evol. Microbiol.">
        <title>Luteimonas composti sp. nov., a moderately thermophilic bacterium isolated from food waste.</title>
        <authorList>
            <person name="Young C.C."/>
            <person name="Kampfer P."/>
            <person name="Chen W.M."/>
            <person name="Yen W.S."/>
            <person name="Arun A.B."/>
            <person name="Lai W.A."/>
            <person name="Shen F.T."/>
            <person name="Rekha P.D."/>
            <person name="Lin K.Y."/>
            <person name="Chou J.H."/>
        </authorList>
    </citation>
    <scope>NUCLEOTIDE SEQUENCE</scope>
    <source>
        <strain evidence="8">CC-YY355</strain>
    </source>
</reference>
<feature type="domain" description="GtrA/DPMS transmembrane" evidence="6">
    <location>
        <begin position="13"/>
        <end position="128"/>
    </location>
</feature>
<protein>
    <submittedName>
        <fullName evidence="8">Glycosyltransferase</fullName>
        <ecNumber evidence="8">2.4.-.-</ecNumber>
    </submittedName>
</protein>
<feature type="transmembrane region" description="Helical" evidence="5">
    <location>
        <begin position="78"/>
        <end position="97"/>
    </location>
</feature>
<keyword evidence="9" id="KW-1185">Reference proteome</keyword>
<gene>
    <name evidence="8" type="ORF">QF205_04720</name>
</gene>
<dbReference type="RefSeq" id="WP_280941591.1">
    <property type="nucleotide sequence ID" value="NZ_JARYGX010000010.1"/>
</dbReference>
<evidence type="ECO:0000259" key="6">
    <source>
        <dbReference type="Pfam" id="PF04138"/>
    </source>
</evidence>
<dbReference type="Pfam" id="PF04138">
    <property type="entry name" value="GtrA_DPMS_TM"/>
    <property type="match status" value="1"/>
</dbReference>
<evidence type="ECO:0000256" key="5">
    <source>
        <dbReference type="SAM" id="Phobius"/>
    </source>
</evidence>
<dbReference type="PANTHER" id="PTHR45947">
    <property type="entry name" value="SULFOQUINOVOSYL TRANSFERASE SQD2"/>
    <property type="match status" value="1"/>
</dbReference>
<evidence type="ECO:0000256" key="1">
    <source>
        <dbReference type="ARBA" id="ARBA00004141"/>
    </source>
</evidence>
<feature type="transmembrane region" description="Helical" evidence="5">
    <location>
        <begin position="284"/>
        <end position="304"/>
    </location>
</feature>
<keyword evidence="8" id="KW-0808">Transferase</keyword>
<evidence type="ECO:0000256" key="2">
    <source>
        <dbReference type="ARBA" id="ARBA00022692"/>
    </source>
</evidence>
<dbReference type="CDD" id="cd03801">
    <property type="entry name" value="GT4_PimA-like"/>
    <property type="match status" value="1"/>
</dbReference>
<comment type="subcellular location">
    <subcellularLocation>
        <location evidence="1">Membrane</location>
        <topology evidence="1">Multi-pass membrane protein</topology>
    </subcellularLocation>
</comment>
<feature type="transmembrane region" description="Helical" evidence="5">
    <location>
        <begin position="103"/>
        <end position="126"/>
    </location>
</feature>
<evidence type="ECO:0000256" key="3">
    <source>
        <dbReference type="ARBA" id="ARBA00022989"/>
    </source>
</evidence>
<proteinExistence type="predicted"/>